<comment type="caution">
    <text evidence="16">The sequence shown here is derived from an EMBL/GenBank/DDBJ whole genome shotgun (WGS) entry which is preliminary data.</text>
</comment>
<keyword evidence="5" id="KW-1003">Cell membrane</keyword>
<evidence type="ECO:0000256" key="6">
    <source>
        <dbReference type="ARBA" id="ARBA00022519"/>
    </source>
</evidence>
<comment type="function">
    <text evidence="11">Involved in the TonB-dependent energy-dependent transport of various receptor-bound substrates. Protects ExbD from proteolytic degradation and functionally stabilizes TonB.</text>
</comment>
<keyword evidence="8 12" id="KW-0653">Protein transport</keyword>
<keyword evidence="6" id="KW-0997">Cell inner membrane</keyword>
<evidence type="ECO:0000313" key="16">
    <source>
        <dbReference type="EMBL" id="GGY84057.1"/>
    </source>
</evidence>
<evidence type="ECO:0000256" key="11">
    <source>
        <dbReference type="ARBA" id="ARBA00024816"/>
    </source>
</evidence>
<evidence type="ECO:0000256" key="12">
    <source>
        <dbReference type="RuleBase" id="RU004057"/>
    </source>
</evidence>
<feature type="domain" description="MotA/TolQ/ExbB proton channel" evidence="15">
    <location>
        <begin position="152"/>
        <end position="276"/>
    </location>
</feature>
<evidence type="ECO:0000256" key="13">
    <source>
        <dbReference type="SAM" id="Phobius"/>
    </source>
</evidence>
<dbReference type="EMBL" id="BMYZ01000003">
    <property type="protein sequence ID" value="GGY84057.1"/>
    <property type="molecule type" value="Genomic_DNA"/>
</dbReference>
<evidence type="ECO:0000256" key="4">
    <source>
        <dbReference type="ARBA" id="ARBA00022448"/>
    </source>
</evidence>
<organism evidence="16 17">
    <name type="scientific">Cellvibrio zantedeschiae</name>
    <dbReference type="NCBI Taxonomy" id="1237077"/>
    <lineage>
        <taxon>Bacteria</taxon>
        <taxon>Pseudomonadati</taxon>
        <taxon>Pseudomonadota</taxon>
        <taxon>Gammaproteobacteria</taxon>
        <taxon>Cellvibrionales</taxon>
        <taxon>Cellvibrionaceae</taxon>
        <taxon>Cellvibrio</taxon>
    </lineage>
</organism>
<dbReference type="InterPro" id="IPR002898">
    <property type="entry name" value="MotA_ExbB_proton_chnl"/>
</dbReference>
<keyword evidence="14" id="KW-0732">Signal</keyword>
<dbReference type="Proteomes" id="UP000619761">
    <property type="component" value="Unassembled WGS sequence"/>
</dbReference>
<feature type="chain" id="PRO_5045476608" description="Biopolymer transport protein ExbB" evidence="14">
    <location>
        <begin position="28"/>
        <end position="297"/>
    </location>
</feature>
<evidence type="ECO:0000256" key="14">
    <source>
        <dbReference type="SAM" id="SignalP"/>
    </source>
</evidence>
<dbReference type="PANTHER" id="PTHR30625">
    <property type="entry name" value="PROTEIN TOLQ"/>
    <property type="match status" value="1"/>
</dbReference>
<evidence type="ECO:0000256" key="7">
    <source>
        <dbReference type="ARBA" id="ARBA00022692"/>
    </source>
</evidence>
<dbReference type="InterPro" id="IPR050790">
    <property type="entry name" value="ExbB/TolQ_transport"/>
</dbReference>
<evidence type="ECO:0000256" key="3">
    <source>
        <dbReference type="ARBA" id="ARBA00022093"/>
    </source>
</evidence>
<evidence type="ECO:0000256" key="5">
    <source>
        <dbReference type="ARBA" id="ARBA00022475"/>
    </source>
</evidence>
<keyword evidence="4 12" id="KW-0813">Transport</keyword>
<evidence type="ECO:0000256" key="2">
    <source>
        <dbReference type="ARBA" id="ARBA00011471"/>
    </source>
</evidence>
<dbReference type="PANTHER" id="PTHR30625:SF14">
    <property type="entry name" value="BIOPOLYMER TRANSPORT PROTEIN EXBB"/>
    <property type="match status" value="1"/>
</dbReference>
<sequence>MLKKLSSVLILALALGGQHFVVSSAFAQDTAAPAADSAAPATDAAAPAADAAAPAAEAASSEGAASAIDAANDDTAKSEEYGMGKLWNEGDAVTKTVLILLILMSAATWYIAAIKLMVQSKLFSQANEARKVWDSKSLQDGVNNLKADSAFRAVAEDGLKALKHHDGKLTDKIDLESWVSLSVNRSVANITNDLQTGMAVLATVASSSPFVGLFGTVWGIYHALIVIAQTGQPSIDKVAGPVGEALIMTAIGLGVAVPAVFLYNWLVRRNKVASESLNAFASDVHAYLIVGVHGGDK</sequence>
<protein>
    <recommendedName>
        <fullName evidence="3">Biopolymer transport protein ExbB</fullName>
    </recommendedName>
</protein>
<evidence type="ECO:0000256" key="10">
    <source>
        <dbReference type="ARBA" id="ARBA00023136"/>
    </source>
</evidence>
<evidence type="ECO:0000259" key="15">
    <source>
        <dbReference type="Pfam" id="PF01618"/>
    </source>
</evidence>
<feature type="transmembrane region" description="Helical" evidence="13">
    <location>
        <begin position="199"/>
        <end position="225"/>
    </location>
</feature>
<evidence type="ECO:0000256" key="1">
    <source>
        <dbReference type="ARBA" id="ARBA00004429"/>
    </source>
</evidence>
<comment type="subunit">
    <text evidence="2">The accessory proteins ExbB and ExbD seem to form a complex with TonB.</text>
</comment>
<keyword evidence="10 13" id="KW-0472">Membrane</keyword>
<comment type="subcellular location">
    <subcellularLocation>
        <location evidence="1">Cell inner membrane</location>
        <topology evidence="1">Multi-pass membrane protein</topology>
    </subcellularLocation>
    <subcellularLocation>
        <location evidence="12">Membrane</location>
        <topology evidence="12">Multi-pass membrane protein</topology>
    </subcellularLocation>
</comment>
<dbReference type="Pfam" id="PF01618">
    <property type="entry name" value="MotA_ExbB"/>
    <property type="match status" value="1"/>
</dbReference>
<keyword evidence="17" id="KW-1185">Reference proteome</keyword>
<evidence type="ECO:0000313" key="17">
    <source>
        <dbReference type="Proteomes" id="UP000619761"/>
    </source>
</evidence>
<comment type="similarity">
    <text evidence="12">Belongs to the exbB/tolQ family.</text>
</comment>
<feature type="transmembrane region" description="Helical" evidence="13">
    <location>
        <begin position="245"/>
        <end position="266"/>
    </location>
</feature>
<evidence type="ECO:0000256" key="8">
    <source>
        <dbReference type="ARBA" id="ARBA00022927"/>
    </source>
</evidence>
<name>A0ABQ3B8P3_9GAMM</name>
<evidence type="ECO:0000256" key="9">
    <source>
        <dbReference type="ARBA" id="ARBA00022989"/>
    </source>
</evidence>
<accession>A0ABQ3B8P3</accession>
<keyword evidence="9 13" id="KW-1133">Transmembrane helix</keyword>
<feature type="transmembrane region" description="Helical" evidence="13">
    <location>
        <begin position="92"/>
        <end position="112"/>
    </location>
</feature>
<proteinExistence type="inferred from homology"/>
<reference evidence="17" key="1">
    <citation type="journal article" date="2019" name="Int. J. Syst. Evol. Microbiol.">
        <title>The Global Catalogue of Microorganisms (GCM) 10K type strain sequencing project: providing services to taxonomists for standard genome sequencing and annotation.</title>
        <authorList>
            <consortium name="The Broad Institute Genomics Platform"/>
            <consortium name="The Broad Institute Genome Sequencing Center for Infectious Disease"/>
            <person name="Wu L."/>
            <person name="Ma J."/>
        </authorList>
    </citation>
    <scope>NUCLEOTIDE SEQUENCE [LARGE SCALE GENOMIC DNA]</scope>
    <source>
        <strain evidence="17">KCTC 32239</strain>
    </source>
</reference>
<feature type="signal peptide" evidence="14">
    <location>
        <begin position="1"/>
        <end position="27"/>
    </location>
</feature>
<dbReference type="RefSeq" id="WP_189420288.1">
    <property type="nucleotide sequence ID" value="NZ_BMYZ01000003.1"/>
</dbReference>
<gene>
    <name evidence="16" type="ORF">GCM10011613_31210</name>
</gene>
<keyword evidence="7 13" id="KW-0812">Transmembrane</keyword>